<proteinExistence type="predicted"/>
<evidence type="ECO:0000256" key="1">
    <source>
        <dbReference type="SAM" id="Coils"/>
    </source>
</evidence>
<keyword evidence="2" id="KW-1133">Transmembrane helix</keyword>
<keyword evidence="2" id="KW-0812">Transmembrane</keyword>
<organism evidence="4">
    <name type="scientific">Candidatus Electrothrix aestuarii</name>
    <dbReference type="NCBI Taxonomy" id="3062594"/>
    <lineage>
        <taxon>Bacteria</taxon>
        <taxon>Pseudomonadati</taxon>
        <taxon>Thermodesulfobacteriota</taxon>
        <taxon>Desulfobulbia</taxon>
        <taxon>Desulfobulbales</taxon>
        <taxon>Desulfobulbaceae</taxon>
        <taxon>Candidatus Electrothrix</taxon>
    </lineage>
</organism>
<dbReference type="Pfam" id="PF01145">
    <property type="entry name" value="Band_7"/>
    <property type="match status" value="1"/>
</dbReference>
<gene>
    <name evidence="4" type="ORF">Q3M24_08665</name>
</gene>
<reference evidence="4" key="1">
    <citation type="journal article" date="2024" name="Syst. Appl. Microbiol.">
        <title>First single-strain enrichments of Electrothrix cable bacteria, description of E. aestuarii sp. nov. and E. rattekaaiensis sp. nov., and proposal of a cable bacteria taxonomy following the rules of the SeqCode.</title>
        <authorList>
            <person name="Plum-Jensen L.E."/>
            <person name="Schramm A."/>
            <person name="Marshall I.P.G."/>
        </authorList>
    </citation>
    <scope>NUCLEOTIDE SEQUENCE</scope>
    <source>
        <strain evidence="4">Rat1</strain>
    </source>
</reference>
<protein>
    <submittedName>
        <fullName evidence="4">SPFH domain-containing protein</fullName>
    </submittedName>
</protein>
<reference evidence="4" key="2">
    <citation type="submission" date="2024-06" db="EMBL/GenBank/DDBJ databases">
        <authorList>
            <person name="Plum-Jensen L.E."/>
            <person name="Schramm A."/>
            <person name="Marshall I.P.G."/>
        </authorList>
    </citation>
    <scope>NUCLEOTIDE SEQUENCE</scope>
    <source>
        <strain evidence="4">Rat1</strain>
    </source>
</reference>
<evidence type="ECO:0000256" key="2">
    <source>
        <dbReference type="SAM" id="Phobius"/>
    </source>
</evidence>
<keyword evidence="1" id="KW-0175">Coiled coil</keyword>
<accession>A0AAU8M042</accession>
<dbReference type="InterPro" id="IPR001107">
    <property type="entry name" value="Band_7"/>
</dbReference>
<keyword evidence="2" id="KW-0472">Membrane</keyword>
<dbReference type="AlphaFoldDB" id="A0AAU8M042"/>
<evidence type="ECO:0000313" key="4">
    <source>
        <dbReference type="EMBL" id="XCN74797.1"/>
    </source>
</evidence>
<sequence length="441" mass="49972">MLFAFVTLVSKILIILSVTGLIFNWIRGGIDEDSAILRFLPKKFGSVKLIGVFFIGLIILSLNSIFFYAEPGMSYLVQYPWGSQNSVLQPGFHPRWFGEVIPFKKFLTIAFVDEKTNKKTFSGTAPIQEIRFHDSVTATMKMTARFEMPNDDARFLPMAVAYRSQENLIYSTLIPTMQEAMRNAGRMYAAQEYIGGKGGDFENAVLDQIRNGIFLLDIQEETTYSGKENISDDEDRTIQQDQTMRVYVRKRLGPEGQELRKDGGETPLKKFGITLIQANVQDVDPDPGFKKKLLEQREAAAQVAIERQNARKEEERKKRIIAQGEAEKAEKRIELEKAQIERVIAAETKAKEAQQEQNQRVTSAETLKKESMIEKERKEVELKTAKLEAQRIEALAEAESNKRRKLMQADNALEKRLEAFVEVSKAYAAALQGKQLVPGGS</sequence>
<dbReference type="EMBL" id="CP159373">
    <property type="protein sequence ID" value="XCN74797.1"/>
    <property type="molecule type" value="Genomic_DNA"/>
</dbReference>
<feature type="domain" description="Band 7" evidence="3">
    <location>
        <begin position="75"/>
        <end position="314"/>
    </location>
</feature>
<feature type="coiled-coil region" evidence="1">
    <location>
        <begin position="293"/>
        <end position="415"/>
    </location>
</feature>
<name>A0AAU8M042_9BACT</name>
<feature type="transmembrane region" description="Helical" evidence="2">
    <location>
        <begin position="47"/>
        <end position="69"/>
    </location>
</feature>
<evidence type="ECO:0000259" key="3">
    <source>
        <dbReference type="Pfam" id="PF01145"/>
    </source>
</evidence>
<dbReference type="KEGG" id="eaj:Q3M24_08665"/>
<feature type="transmembrane region" description="Helical" evidence="2">
    <location>
        <begin position="6"/>
        <end position="26"/>
    </location>
</feature>